<reference evidence="1" key="1">
    <citation type="submission" date="2014-11" db="EMBL/GenBank/DDBJ databases">
        <authorList>
            <person name="Amaro Gonzalez C."/>
        </authorList>
    </citation>
    <scope>NUCLEOTIDE SEQUENCE</scope>
</reference>
<sequence length="32" mass="3564">MECQVEKSWTCEVGETTVCGFEADTKRIIRGG</sequence>
<accession>A0A0E9PXG1</accession>
<dbReference type="EMBL" id="GBXM01099286">
    <property type="protein sequence ID" value="JAH09291.1"/>
    <property type="molecule type" value="Transcribed_RNA"/>
</dbReference>
<proteinExistence type="predicted"/>
<evidence type="ECO:0000313" key="1">
    <source>
        <dbReference type="EMBL" id="JAH09291.1"/>
    </source>
</evidence>
<organism evidence="1">
    <name type="scientific">Anguilla anguilla</name>
    <name type="common">European freshwater eel</name>
    <name type="synonym">Muraena anguilla</name>
    <dbReference type="NCBI Taxonomy" id="7936"/>
    <lineage>
        <taxon>Eukaryota</taxon>
        <taxon>Metazoa</taxon>
        <taxon>Chordata</taxon>
        <taxon>Craniata</taxon>
        <taxon>Vertebrata</taxon>
        <taxon>Euteleostomi</taxon>
        <taxon>Actinopterygii</taxon>
        <taxon>Neopterygii</taxon>
        <taxon>Teleostei</taxon>
        <taxon>Anguilliformes</taxon>
        <taxon>Anguillidae</taxon>
        <taxon>Anguilla</taxon>
    </lineage>
</organism>
<reference evidence="1" key="2">
    <citation type="journal article" date="2015" name="Fish Shellfish Immunol.">
        <title>Early steps in the European eel (Anguilla anguilla)-Vibrio vulnificus interaction in the gills: Role of the RtxA13 toxin.</title>
        <authorList>
            <person name="Callol A."/>
            <person name="Pajuelo D."/>
            <person name="Ebbesson L."/>
            <person name="Teles M."/>
            <person name="MacKenzie S."/>
            <person name="Amaro C."/>
        </authorList>
    </citation>
    <scope>NUCLEOTIDE SEQUENCE</scope>
</reference>
<name>A0A0E9PXG1_ANGAN</name>
<dbReference type="AlphaFoldDB" id="A0A0E9PXG1"/>
<protein>
    <submittedName>
        <fullName evidence="1">Uncharacterized protein</fullName>
    </submittedName>
</protein>